<organism evidence="2">
    <name type="scientific">Trichodesmium erythraeum (strain IMS101)</name>
    <dbReference type="NCBI Taxonomy" id="203124"/>
    <lineage>
        <taxon>Bacteria</taxon>
        <taxon>Bacillati</taxon>
        <taxon>Cyanobacteriota</taxon>
        <taxon>Cyanophyceae</taxon>
        <taxon>Oscillatoriophycideae</taxon>
        <taxon>Oscillatoriales</taxon>
        <taxon>Microcoleaceae</taxon>
        <taxon>Trichodesmium</taxon>
    </lineage>
</organism>
<evidence type="ECO:0008006" key="3">
    <source>
        <dbReference type="Google" id="ProtNLM"/>
    </source>
</evidence>
<dbReference type="HOGENOM" id="CLU_200160_0_0_3"/>
<gene>
    <name evidence="2" type="ordered locus">Tery_1216</name>
</gene>
<reference evidence="2" key="1">
    <citation type="submission" date="2006-06" db="EMBL/GenBank/DDBJ databases">
        <title>Complete sequence of Trichodesmium erythraeum IMS101.</title>
        <authorList>
            <consortium name="US DOE Joint Genome Institute"/>
            <person name="Copeland A."/>
            <person name="Lucas S."/>
            <person name="Lapidus A."/>
            <person name="Barry K."/>
            <person name="Detter J.C."/>
            <person name="Glavina del Rio T."/>
            <person name="Hammon N."/>
            <person name="Israni S."/>
            <person name="Dalin E."/>
            <person name="Tice H."/>
            <person name="Pitluck S."/>
            <person name="Kiss H."/>
            <person name="Munk A.C."/>
            <person name="Brettin T."/>
            <person name="Bruce D."/>
            <person name="Han C."/>
            <person name="Tapia R."/>
            <person name="Gilna P."/>
            <person name="Schmutz J."/>
            <person name="Larimer F."/>
            <person name="Land M."/>
            <person name="Hauser L."/>
            <person name="Kyrpides N."/>
            <person name="Kim E."/>
            <person name="Richardson P."/>
        </authorList>
    </citation>
    <scope>NUCLEOTIDE SEQUENCE [LARGE SCALE GENOMIC DNA]</scope>
    <source>
        <strain evidence="2">IMS101</strain>
    </source>
</reference>
<keyword evidence="1" id="KW-1133">Transmembrane helix</keyword>
<name>Q116K3_TRIEI</name>
<sequence>MSYSEVQSPEILWNYKNQQSCERGFRVLKAQLFFADSFFVKKPEIVETILFIMLLCLLLYNFGKKELRKT</sequence>
<evidence type="ECO:0000256" key="1">
    <source>
        <dbReference type="SAM" id="Phobius"/>
    </source>
</evidence>
<protein>
    <recommendedName>
        <fullName evidence="3">Transposase</fullName>
    </recommendedName>
</protein>
<dbReference type="PANTHER" id="PTHR34614">
    <property type="match status" value="1"/>
</dbReference>
<keyword evidence="1" id="KW-0472">Membrane</keyword>
<dbReference type="AlphaFoldDB" id="Q116K3"/>
<dbReference type="eggNOG" id="COG5421">
    <property type="taxonomic scope" value="Bacteria"/>
</dbReference>
<accession>Q116K3</accession>
<dbReference type="KEGG" id="ter:Tery_1216"/>
<feature type="transmembrane region" description="Helical" evidence="1">
    <location>
        <begin position="45"/>
        <end position="63"/>
    </location>
</feature>
<dbReference type="EMBL" id="CP000393">
    <property type="protein sequence ID" value="ABG50571.1"/>
    <property type="molecule type" value="Genomic_DNA"/>
</dbReference>
<evidence type="ECO:0000313" key="2">
    <source>
        <dbReference type="EMBL" id="ABG50571.1"/>
    </source>
</evidence>
<proteinExistence type="predicted"/>
<keyword evidence="1" id="KW-0812">Transmembrane</keyword>
<dbReference type="RefSeq" id="WP_011610954.1">
    <property type="nucleotide sequence ID" value="NC_008312.1"/>
</dbReference>
<dbReference type="PANTHER" id="PTHR34614:SF2">
    <property type="entry name" value="TRANSPOSASE IS4-LIKE DOMAIN-CONTAINING PROTEIN"/>
    <property type="match status" value="1"/>
</dbReference>